<dbReference type="GO" id="GO:0005886">
    <property type="term" value="C:plasma membrane"/>
    <property type="evidence" value="ECO:0007669"/>
    <property type="project" value="UniProtKB-SubCell"/>
</dbReference>
<dbReference type="Pfam" id="PF01252">
    <property type="entry name" value="Peptidase_A8"/>
    <property type="match status" value="1"/>
</dbReference>
<evidence type="ECO:0000256" key="2">
    <source>
        <dbReference type="ARBA" id="ARBA00022475"/>
    </source>
</evidence>
<keyword evidence="4 9" id="KW-0812">Transmembrane</keyword>
<evidence type="ECO:0000256" key="1">
    <source>
        <dbReference type="ARBA" id="ARBA00006139"/>
    </source>
</evidence>
<evidence type="ECO:0000256" key="10">
    <source>
        <dbReference type="RuleBase" id="RU000594"/>
    </source>
</evidence>
<reference evidence="12" key="1">
    <citation type="submission" date="2014-07" db="EMBL/GenBank/DDBJ databases">
        <authorList>
            <person name="Hornung V.Bastian."/>
        </authorList>
    </citation>
    <scope>NUCLEOTIDE SEQUENCE</scope>
    <source>
        <strain evidence="12">PCE-S</strain>
    </source>
</reference>
<evidence type="ECO:0000256" key="9">
    <source>
        <dbReference type="HAMAP-Rule" id="MF_00161"/>
    </source>
</evidence>
<dbReference type="GO" id="GO:0006508">
    <property type="term" value="P:proteolysis"/>
    <property type="evidence" value="ECO:0007669"/>
    <property type="project" value="UniProtKB-KW"/>
</dbReference>
<feature type="transmembrane region" description="Helical" evidence="9">
    <location>
        <begin position="58"/>
        <end position="76"/>
    </location>
</feature>
<feature type="active site" evidence="9">
    <location>
        <position position="126"/>
    </location>
</feature>
<dbReference type="OMA" id="NRWYFPA"/>
<reference evidence="13 14" key="2">
    <citation type="submission" date="2015-12" db="EMBL/GenBank/DDBJ databases">
        <title>Draft Genome Sequence of Desulfitobacterium hafniense Strain DH, a Sulfate-reducing Bacterium Isolated from Paddy Soils.</title>
        <authorList>
            <person name="Bao P."/>
            <person name="Zhang X."/>
            <person name="Li G."/>
        </authorList>
    </citation>
    <scope>NUCLEOTIDE SEQUENCE [LARGE SCALE GENOMIC DNA]</scope>
    <source>
        <strain evidence="13 14">DH</strain>
    </source>
</reference>
<evidence type="ECO:0000256" key="5">
    <source>
        <dbReference type="ARBA" id="ARBA00022750"/>
    </source>
</evidence>
<feature type="active site" evidence="9">
    <location>
        <position position="111"/>
    </location>
</feature>
<evidence type="ECO:0000256" key="3">
    <source>
        <dbReference type="ARBA" id="ARBA00022670"/>
    </source>
</evidence>
<evidence type="ECO:0000313" key="14">
    <source>
        <dbReference type="Proteomes" id="UP000054623"/>
    </source>
</evidence>
<keyword evidence="8 9" id="KW-0472">Membrane</keyword>
<keyword evidence="3 9" id="KW-0645">Protease</keyword>
<evidence type="ECO:0000256" key="7">
    <source>
        <dbReference type="ARBA" id="ARBA00022989"/>
    </source>
</evidence>
<keyword evidence="12" id="KW-0449">Lipoprotein</keyword>
<dbReference type="InterPro" id="IPR001872">
    <property type="entry name" value="Peptidase_A8"/>
</dbReference>
<dbReference type="RefSeq" id="WP_011460664.1">
    <property type="nucleotide sequence ID" value="NZ_JAYFNZ010000009.1"/>
</dbReference>
<comment type="function">
    <text evidence="9 10">This protein specifically catalyzes the removal of signal peptides from prolipoproteins.</text>
</comment>
<dbReference type="PATRIC" id="fig|49338.4.peg.3340"/>
<proteinExistence type="inferred from homology"/>
<dbReference type="UniPathway" id="UPA00665"/>
<evidence type="ECO:0000256" key="6">
    <source>
        <dbReference type="ARBA" id="ARBA00022801"/>
    </source>
</evidence>
<protein>
    <recommendedName>
        <fullName evidence="9">Lipoprotein signal peptidase</fullName>
        <ecNumber evidence="9">3.4.23.36</ecNumber>
    </recommendedName>
    <alternativeName>
        <fullName evidence="9">Prolipoprotein signal peptidase</fullName>
    </alternativeName>
    <alternativeName>
        <fullName evidence="9">Signal peptidase II</fullName>
        <shortName evidence="9">SPase II</shortName>
    </alternativeName>
</protein>
<dbReference type="AlphaFoldDB" id="A0A098B285"/>
<feature type="transmembrane region" description="Helical" evidence="9">
    <location>
        <begin position="121"/>
        <end position="142"/>
    </location>
</feature>
<evidence type="ECO:0000256" key="11">
    <source>
        <dbReference type="RuleBase" id="RU004181"/>
    </source>
</evidence>
<dbReference type="EMBL" id="LK996017">
    <property type="protein sequence ID" value="CDX02989.1"/>
    <property type="molecule type" value="Genomic_DNA"/>
</dbReference>
<dbReference type="PRINTS" id="PR00781">
    <property type="entry name" value="LIPOSIGPTASE"/>
</dbReference>
<comment type="catalytic activity">
    <reaction evidence="9 10">
        <text>Release of signal peptides from bacterial membrane prolipoproteins. Hydrolyzes -Xaa-Yaa-Zaa-|-(S,diacylglyceryl)Cys-, in which Xaa is hydrophobic (preferably Leu), and Yaa (Ala or Ser) and Zaa (Gly or Ala) have small, neutral side chains.</text>
        <dbReference type="EC" id="3.4.23.36"/>
    </reaction>
</comment>
<dbReference type="PROSITE" id="PS00855">
    <property type="entry name" value="SPASE_II"/>
    <property type="match status" value="1"/>
</dbReference>
<feature type="transmembrane region" description="Helical" evidence="9">
    <location>
        <begin position="83"/>
        <end position="101"/>
    </location>
</feature>
<evidence type="ECO:0000313" key="12">
    <source>
        <dbReference type="EMBL" id="CDX02989.1"/>
    </source>
</evidence>
<dbReference type="Proteomes" id="UP000054623">
    <property type="component" value="Unassembled WGS sequence"/>
</dbReference>
<accession>A0A098B285</accession>
<comment type="pathway">
    <text evidence="9">Protein modification; lipoprotein biosynthesis (signal peptide cleavage).</text>
</comment>
<keyword evidence="6 9" id="KW-0378">Hydrolase</keyword>
<dbReference type="EMBL" id="LOCK01000017">
    <property type="protein sequence ID" value="KTE91873.1"/>
    <property type="molecule type" value="Genomic_DNA"/>
</dbReference>
<name>A0A098B285_DESHA</name>
<gene>
    <name evidence="9" type="primary">lspA</name>
    <name evidence="13" type="ORF">AT727_02780</name>
    <name evidence="12" type="ORF">DPCES_3102</name>
</gene>
<organism evidence="12">
    <name type="scientific">Desulfitobacterium hafniense</name>
    <name type="common">Desulfitobacterium frappieri</name>
    <dbReference type="NCBI Taxonomy" id="49338"/>
    <lineage>
        <taxon>Bacteria</taxon>
        <taxon>Bacillati</taxon>
        <taxon>Bacillota</taxon>
        <taxon>Clostridia</taxon>
        <taxon>Eubacteriales</taxon>
        <taxon>Desulfitobacteriaceae</taxon>
        <taxon>Desulfitobacterium</taxon>
    </lineage>
</organism>
<dbReference type="PANTHER" id="PTHR33695:SF1">
    <property type="entry name" value="LIPOPROTEIN SIGNAL PEPTIDASE"/>
    <property type="match status" value="1"/>
</dbReference>
<comment type="subcellular location">
    <subcellularLocation>
        <location evidence="9">Cell membrane</location>
        <topology evidence="9">Multi-pass membrane protein</topology>
    </subcellularLocation>
</comment>
<evidence type="ECO:0000256" key="4">
    <source>
        <dbReference type="ARBA" id="ARBA00022692"/>
    </source>
</evidence>
<dbReference type="NCBIfam" id="TIGR00077">
    <property type="entry name" value="lspA"/>
    <property type="match status" value="1"/>
</dbReference>
<comment type="similarity">
    <text evidence="1 9 11">Belongs to the peptidase A8 family.</text>
</comment>
<keyword evidence="7 9" id="KW-1133">Transmembrane helix</keyword>
<dbReference type="EC" id="3.4.23.36" evidence="9"/>
<evidence type="ECO:0000256" key="8">
    <source>
        <dbReference type="ARBA" id="ARBA00023136"/>
    </source>
</evidence>
<comment type="caution">
    <text evidence="9">Lacks conserved residue(s) required for the propagation of feature annotation.</text>
</comment>
<dbReference type="OrthoDB" id="9810259at2"/>
<dbReference type="SMR" id="A0A098B285"/>
<sequence>MLIWITIGIVWAIDRVLKVLIQGNFVVGESVPVIPDFFHLTYVLNPGAAFGLLPGRTWIFIPAAIIVCAGIIYAQFKIPRQEWLMRLTLGLIGGGALGNLYDRLFIGKVVDYLDFQIWPFVFNFADSAIVVGVGLLMILMLLEDRKERKTE</sequence>
<evidence type="ECO:0000313" key="13">
    <source>
        <dbReference type="EMBL" id="KTE91873.1"/>
    </source>
</evidence>
<keyword evidence="5 9" id="KW-0064">Aspartyl protease</keyword>
<keyword evidence="2 9" id="KW-1003">Cell membrane</keyword>
<dbReference type="PANTHER" id="PTHR33695">
    <property type="entry name" value="LIPOPROTEIN SIGNAL PEPTIDASE"/>
    <property type="match status" value="1"/>
</dbReference>
<dbReference type="GO" id="GO:0004190">
    <property type="term" value="F:aspartic-type endopeptidase activity"/>
    <property type="evidence" value="ECO:0007669"/>
    <property type="project" value="UniProtKB-UniRule"/>
</dbReference>
<dbReference type="HAMAP" id="MF_00161">
    <property type="entry name" value="LspA"/>
    <property type="match status" value="1"/>
</dbReference>